<dbReference type="PANTHER" id="PTHR23086:SF8">
    <property type="entry name" value="PHOSPHATIDYLINOSITOL 5-PHOSPHATE 4-KINASE, ISOFORM A"/>
    <property type="match status" value="1"/>
</dbReference>
<name>A0AAN7W0J1_9PEZI</name>
<feature type="compositionally biased region" description="Basic and acidic residues" evidence="12">
    <location>
        <begin position="941"/>
        <end position="955"/>
    </location>
</feature>
<sequence length="955" mass="106578">MVKTVGMPAGLDDDLQSNISLSRSAPSSYSSNNANTSRMSNEVQRKESWEPPTPMMDGVPGGWPQTPMSMTNGSVKEGLGGRNGSVLSVPNGSERAPSAKSIALSTRTRRSSNLDLEKKAGEVVRDPAPRPGAAEEGYFMTAPNGKPAQLPKPPLVRPIVPGLNGGAPTQQRSTSQPFQPAIQEQNLLKPPTKSVHRASSPPAFTHTSATPPPNNVTSPVASRPSRLEQRHTLEVPLVTTATRLSADGREPGNASPDGVVSATGRFSPTVTTPSRRRGSLQLARRMTRSIHSHSDMQLDQVPLDEEASRYAEEIRAKRASRKRRADTDDDRVVVGTKVDEHHSNYVQAYNMLTGIRFVVSRIHGKVDRELADPDFLAAQKYSFDISGNELTPSTKYDFKFKDYAPWVFRHIRTAFRIDPSEYLVSLTAKYILSELGSPGKSGSFFYFSRDYKYIIKTIHHAEHKFLRRVLKDYYQHVKDNPNTLLSQFYGLHRVKLPYQKKVHFVIMNNLFPPHRDIHRTFDLKGSTIGRDFREEDLAQNPRATMKDLNWLRRNMNLELGPTKKEKFVAQMQRDVALLQRLKIMDYSLLVGIHDLERGNDDNLRDKTLHVFQPGGEKIEEPQMGLLRTPSKMESAKRARELRQTVTREKPVSLAMTMDKMPDEPHRKDFYFYADDGGFQATHEDERPADEIYYLGIIDCLTRYNYVKKAEHFWKGMGGHESQISPIPPDRYGDRFVRFISGITMSKEQAEKSRPSQSLSSPIGVPSSDEQRGRVHSPDPPGTDKVMERAEREAERSRRRGASEADVPNRNLHTMQDARGSGDLTEPATLPVIGEAQETASNNSRTPSNNNITSVQPREETTPQPVLGNANMSSEAVGRVAPPTPPKDGKYSMESIDDRRASNGGPPPPTPPKDRPRGRTFDKDLPLPPVATSAFSGSPARMVDEQSARARVDGAY</sequence>
<proteinExistence type="predicted"/>
<feature type="compositionally biased region" description="Polar residues" evidence="12">
    <location>
        <begin position="103"/>
        <end position="112"/>
    </location>
</feature>
<evidence type="ECO:0000256" key="9">
    <source>
        <dbReference type="ARBA" id="ARBA00080374"/>
    </source>
</evidence>
<dbReference type="PROSITE" id="PS51455">
    <property type="entry name" value="PIPK"/>
    <property type="match status" value="1"/>
</dbReference>
<dbReference type="GO" id="GO:0016308">
    <property type="term" value="F:1-phosphatidylinositol-4-phosphate 5-kinase activity"/>
    <property type="evidence" value="ECO:0007669"/>
    <property type="project" value="UniProtKB-EC"/>
</dbReference>
<dbReference type="EC" id="2.7.1.68" evidence="2"/>
<dbReference type="Pfam" id="PF01504">
    <property type="entry name" value="PIP5K"/>
    <property type="match status" value="1"/>
</dbReference>
<dbReference type="FunFam" id="3.30.800.10:FF:000009">
    <property type="entry name" value="Phosphatidylinositol 4-phosphate 5-kinase its3"/>
    <property type="match status" value="1"/>
</dbReference>
<feature type="compositionally biased region" description="Low complexity" evidence="12">
    <location>
        <begin position="20"/>
        <end position="37"/>
    </location>
</feature>
<feature type="compositionally biased region" description="Polar residues" evidence="12">
    <location>
        <begin position="837"/>
        <end position="855"/>
    </location>
</feature>
<evidence type="ECO:0000313" key="14">
    <source>
        <dbReference type="EMBL" id="KAK5690459.1"/>
    </source>
</evidence>
<dbReference type="EMBL" id="JAVRQU010000025">
    <property type="protein sequence ID" value="KAK5690459.1"/>
    <property type="molecule type" value="Genomic_DNA"/>
</dbReference>
<keyword evidence="7 11" id="KW-0067">ATP-binding</keyword>
<feature type="region of interest" description="Disordered" evidence="12">
    <location>
        <begin position="78"/>
        <end position="112"/>
    </location>
</feature>
<evidence type="ECO:0000256" key="3">
    <source>
        <dbReference type="ARBA" id="ARBA00022553"/>
    </source>
</evidence>
<accession>A0AAN7W0J1</accession>
<keyword evidence="4 11" id="KW-0808">Transferase</keyword>
<organism evidence="14 15">
    <name type="scientific">Elasticomyces elasticus</name>
    <dbReference type="NCBI Taxonomy" id="574655"/>
    <lineage>
        <taxon>Eukaryota</taxon>
        <taxon>Fungi</taxon>
        <taxon>Dikarya</taxon>
        <taxon>Ascomycota</taxon>
        <taxon>Pezizomycotina</taxon>
        <taxon>Dothideomycetes</taxon>
        <taxon>Dothideomycetidae</taxon>
        <taxon>Mycosphaerellales</taxon>
        <taxon>Teratosphaeriaceae</taxon>
        <taxon>Elasticomyces</taxon>
    </lineage>
</organism>
<keyword evidence="6 11" id="KW-0418">Kinase</keyword>
<comment type="catalytic activity">
    <reaction evidence="1">
        <text>a 1,2-diacyl-sn-glycero-3-phospho-(1D-myo-inositol 4-phosphate) + ATP = a 1,2-diacyl-sn-glycero-3-phospho-(1D-myo-inositol-4,5-bisphosphate) + ADP + H(+)</text>
        <dbReference type="Rhea" id="RHEA:14425"/>
        <dbReference type="ChEBI" id="CHEBI:15378"/>
        <dbReference type="ChEBI" id="CHEBI:30616"/>
        <dbReference type="ChEBI" id="CHEBI:58178"/>
        <dbReference type="ChEBI" id="CHEBI:58456"/>
        <dbReference type="ChEBI" id="CHEBI:456216"/>
        <dbReference type="EC" id="2.7.1.68"/>
    </reaction>
</comment>
<dbReference type="InterPro" id="IPR027483">
    <property type="entry name" value="PInositol-4-P-4/5-kinase_C_sf"/>
</dbReference>
<dbReference type="GO" id="GO:0046854">
    <property type="term" value="P:phosphatidylinositol phosphate biosynthetic process"/>
    <property type="evidence" value="ECO:0007669"/>
    <property type="project" value="UniProtKB-ARBA"/>
</dbReference>
<dbReference type="GO" id="GO:0005886">
    <property type="term" value="C:plasma membrane"/>
    <property type="evidence" value="ECO:0007669"/>
    <property type="project" value="TreeGrafter"/>
</dbReference>
<feature type="region of interest" description="Disordered" evidence="12">
    <location>
        <begin position="245"/>
        <end position="278"/>
    </location>
</feature>
<evidence type="ECO:0000256" key="5">
    <source>
        <dbReference type="ARBA" id="ARBA00022741"/>
    </source>
</evidence>
<feature type="compositionally biased region" description="Polar residues" evidence="12">
    <location>
        <begin position="205"/>
        <end position="220"/>
    </location>
</feature>
<feature type="region of interest" description="Disordered" evidence="12">
    <location>
        <begin position="1"/>
        <end position="61"/>
    </location>
</feature>
<dbReference type="Gene3D" id="3.30.800.10">
    <property type="entry name" value="Phosphatidylinositol Phosphate Kinase II Beta"/>
    <property type="match status" value="1"/>
</dbReference>
<feature type="compositionally biased region" description="Polar residues" evidence="12">
    <location>
        <begin position="264"/>
        <end position="273"/>
    </location>
</feature>
<keyword evidence="5 11" id="KW-0547">Nucleotide-binding</keyword>
<evidence type="ECO:0000256" key="6">
    <source>
        <dbReference type="ARBA" id="ARBA00022777"/>
    </source>
</evidence>
<evidence type="ECO:0000259" key="13">
    <source>
        <dbReference type="PROSITE" id="PS51455"/>
    </source>
</evidence>
<evidence type="ECO:0000256" key="11">
    <source>
        <dbReference type="PROSITE-ProRule" id="PRU00781"/>
    </source>
</evidence>
<dbReference type="AlphaFoldDB" id="A0AAN7W0J1"/>
<dbReference type="SMART" id="SM00330">
    <property type="entry name" value="PIPKc"/>
    <property type="match status" value="1"/>
</dbReference>
<feature type="compositionally biased region" description="Basic and acidic residues" evidence="12">
    <location>
        <begin position="784"/>
        <end position="795"/>
    </location>
</feature>
<reference evidence="14" key="1">
    <citation type="submission" date="2023-08" db="EMBL/GenBank/DDBJ databases">
        <title>Black Yeasts Isolated from many extreme environments.</title>
        <authorList>
            <person name="Coleine C."/>
            <person name="Stajich J.E."/>
            <person name="Selbmann L."/>
        </authorList>
    </citation>
    <scope>NUCLEOTIDE SEQUENCE</scope>
    <source>
        <strain evidence="14">CCFEE 5810</strain>
    </source>
</reference>
<evidence type="ECO:0000313" key="15">
    <source>
        <dbReference type="Proteomes" id="UP001310594"/>
    </source>
</evidence>
<dbReference type="Gene3D" id="3.30.810.10">
    <property type="entry name" value="2-Layer Sandwich"/>
    <property type="match status" value="1"/>
</dbReference>
<dbReference type="InterPro" id="IPR027484">
    <property type="entry name" value="PInositol-4-P-5-kinase_N"/>
</dbReference>
<evidence type="ECO:0000256" key="7">
    <source>
        <dbReference type="ARBA" id="ARBA00022840"/>
    </source>
</evidence>
<evidence type="ECO:0000256" key="1">
    <source>
        <dbReference type="ARBA" id="ARBA00000444"/>
    </source>
</evidence>
<dbReference type="SUPFAM" id="SSF56104">
    <property type="entry name" value="SAICAR synthase-like"/>
    <property type="match status" value="1"/>
</dbReference>
<evidence type="ECO:0000256" key="4">
    <source>
        <dbReference type="ARBA" id="ARBA00022679"/>
    </source>
</evidence>
<dbReference type="InterPro" id="IPR023610">
    <property type="entry name" value="PInositol-4/5-P-5/4-kinase"/>
</dbReference>
<feature type="region of interest" description="Disordered" evidence="12">
    <location>
        <begin position="188"/>
        <end position="230"/>
    </location>
</feature>
<protein>
    <recommendedName>
        <fullName evidence="2">1-phosphatidylinositol-4-phosphate 5-kinase</fullName>
        <ecNumber evidence="2">2.7.1.68</ecNumber>
    </recommendedName>
    <alternativeName>
        <fullName evidence="10">1-phosphatidylinositol 4-phosphate kinase</fullName>
    </alternativeName>
    <alternativeName>
        <fullName evidence="8">Diphosphoinositide kinase</fullName>
    </alternativeName>
    <alternativeName>
        <fullName evidence="9">PIP5K</fullName>
    </alternativeName>
</protein>
<evidence type="ECO:0000256" key="10">
    <source>
        <dbReference type="ARBA" id="ARBA00082306"/>
    </source>
</evidence>
<dbReference type="GO" id="GO:0005524">
    <property type="term" value="F:ATP binding"/>
    <property type="evidence" value="ECO:0007669"/>
    <property type="project" value="UniProtKB-UniRule"/>
</dbReference>
<evidence type="ECO:0000256" key="12">
    <source>
        <dbReference type="SAM" id="MobiDB-lite"/>
    </source>
</evidence>
<dbReference type="Proteomes" id="UP001310594">
    <property type="component" value="Unassembled WGS sequence"/>
</dbReference>
<feature type="compositionally biased region" description="Basic and acidic residues" evidence="12">
    <location>
        <begin position="886"/>
        <end position="900"/>
    </location>
</feature>
<dbReference type="PANTHER" id="PTHR23086">
    <property type="entry name" value="PHOSPHATIDYLINOSITOL-4-PHOSPHATE 5-KINASE"/>
    <property type="match status" value="1"/>
</dbReference>
<keyword evidence="3" id="KW-0597">Phosphoprotein</keyword>
<feature type="region of interest" description="Disordered" evidence="12">
    <location>
        <begin position="745"/>
        <end position="955"/>
    </location>
</feature>
<comment type="caution">
    <text evidence="14">The sequence shown here is derived from an EMBL/GenBank/DDBJ whole genome shotgun (WGS) entry which is preliminary data.</text>
</comment>
<dbReference type="CDD" id="cd17303">
    <property type="entry name" value="PIPKc_PIP5K_yeast_like"/>
    <property type="match status" value="1"/>
</dbReference>
<feature type="domain" description="PIPK" evidence="13">
    <location>
        <begin position="341"/>
        <end position="743"/>
    </location>
</feature>
<gene>
    <name evidence="14" type="primary">MSS4_2</name>
    <name evidence="14" type="ORF">LTR97_012327</name>
</gene>
<dbReference type="InterPro" id="IPR002498">
    <property type="entry name" value="PInositol-4-P-4/5-kinase_core"/>
</dbReference>
<feature type="compositionally biased region" description="Basic and acidic residues" evidence="12">
    <location>
        <begin position="911"/>
        <end position="924"/>
    </location>
</feature>
<evidence type="ECO:0000256" key="2">
    <source>
        <dbReference type="ARBA" id="ARBA00012172"/>
    </source>
</evidence>
<evidence type="ECO:0000256" key="8">
    <source>
        <dbReference type="ARBA" id="ARBA00078403"/>
    </source>
</evidence>